<dbReference type="AlphaFoldDB" id="A0A512DHB7"/>
<proteinExistence type="predicted"/>
<reference evidence="2 3" key="1">
    <citation type="submission" date="2019-07" db="EMBL/GenBank/DDBJ databases">
        <title>Whole genome shotgun sequence of Skermanella aerolata NBRC 106429.</title>
        <authorList>
            <person name="Hosoyama A."/>
            <person name="Uohara A."/>
            <person name="Ohji S."/>
            <person name="Ichikawa N."/>
        </authorList>
    </citation>
    <scope>NUCLEOTIDE SEQUENCE [LARGE SCALE GENOMIC DNA]</scope>
    <source>
        <strain evidence="2 3">NBRC 106429</strain>
    </source>
</reference>
<sequence length="146" mass="16034">MRDLIEPALAEPVEPAVADMEDDRLRQPVGEPQADERGAHTAPFRIPEFPVQTDDSLVRPVNGSADDIDRNVERAEFRRALPVLGRFVFKYIVVDGFDRRAAGDIASDMAAHAVGDEDKPKIIVDLERVFVLRADASDIGAAGELN</sequence>
<feature type="compositionally biased region" description="Low complexity" evidence="1">
    <location>
        <begin position="1"/>
        <end position="18"/>
    </location>
</feature>
<name>A0A512DHB7_9PROT</name>
<gene>
    <name evidence="2" type="ORF">SAE02_00210</name>
</gene>
<organism evidence="2 3">
    <name type="scientific">Skermanella aerolata</name>
    <dbReference type="NCBI Taxonomy" id="393310"/>
    <lineage>
        <taxon>Bacteria</taxon>
        <taxon>Pseudomonadati</taxon>
        <taxon>Pseudomonadota</taxon>
        <taxon>Alphaproteobacteria</taxon>
        <taxon>Rhodospirillales</taxon>
        <taxon>Azospirillaceae</taxon>
        <taxon>Skermanella</taxon>
    </lineage>
</organism>
<evidence type="ECO:0000256" key="1">
    <source>
        <dbReference type="SAM" id="MobiDB-lite"/>
    </source>
</evidence>
<comment type="caution">
    <text evidence="2">The sequence shown here is derived from an EMBL/GenBank/DDBJ whole genome shotgun (WGS) entry which is preliminary data.</text>
</comment>
<accession>A0A512DHB7</accession>
<feature type="region of interest" description="Disordered" evidence="1">
    <location>
        <begin position="1"/>
        <end position="46"/>
    </location>
</feature>
<evidence type="ECO:0000313" key="2">
    <source>
        <dbReference type="EMBL" id="GEO35873.1"/>
    </source>
</evidence>
<evidence type="ECO:0000313" key="3">
    <source>
        <dbReference type="Proteomes" id="UP000321523"/>
    </source>
</evidence>
<dbReference type="EMBL" id="BJYZ01000001">
    <property type="protein sequence ID" value="GEO35873.1"/>
    <property type="molecule type" value="Genomic_DNA"/>
</dbReference>
<protein>
    <submittedName>
        <fullName evidence="2">Uncharacterized protein</fullName>
    </submittedName>
</protein>
<dbReference type="Proteomes" id="UP000321523">
    <property type="component" value="Unassembled WGS sequence"/>
</dbReference>
<keyword evidence="3" id="KW-1185">Reference proteome</keyword>